<dbReference type="PANTHER" id="PTHR33931:SF4">
    <property type="entry name" value="ANTIHOLIN-LIKE PROTEIN LRGA"/>
    <property type="match status" value="1"/>
</dbReference>
<proteinExistence type="predicted"/>
<evidence type="ECO:0000256" key="4">
    <source>
        <dbReference type="ARBA" id="ARBA00022989"/>
    </source>
</evidence>
<feature type="transmembrane region" description="Helical" evidence="6">
    <location>
        <begin position="36"/>
        <end position="53"/>
    </location>
</feature>
<dbReference type="Proteomes" id="UP000270190">
    <property type="component" value="Unassembled WGS sequence"/>
</dbReference>
<dbReference type="AlphaFoldDB" id="A0A2X0QHR1"/>
<evidence type="ECO:0000256" key="5">
    <source>
        <dbReference type="ARBA" id="ARBA00023136"/>
    </source>
</evidence>
<evidence type="ECO:0000313" key="7">
    <source>
        <dbReference type="EMBL" id="SPP28255.1"/>
    </source>
</evidence>
<feature type="transmembrane region" description="Helical" evidence="6">
    <location>
        <begin position="12"/>
        <end position="30"/>
    </location>
</feature>
<dbReference type="PANTHER" id="PTHR33931">
    <property type="entry name" value="HOLIN-LIKE PROTEIN CIDA-RELATED"/>
    <property type="match status" value="1"/>
</dbReference>
<dbReference type="NCBIfam" id="NF003155">
    <property type="entry name" value="PRK04125.1"/>
    <property type="match status" value="1"/>
</dbReference>
<evidence type="ECO:0000256" key="3">
    <source>
        <dbReference type="ARBA" id="ARBA00022692"/>
    </source>
</evidence>
<dbReference type="Pfam" id="PF03788">
    <property type="entry name" value="LrgA"/>
    <property type="match status" value="1"/>
</dbReference>
<feature type="transmembrane region" description="Helical" evidence="6">
    <location>
        <begin position="65"/>
        <end position="88"/>
    </location>
</feature>
<sequence length="134" mass="14473">MKISKAVPFLQQAFIFAIVMLVANIIKGFLPMPMPASAIGLILLFIALSTKIVKVEQVEGLGNKLISIISFLFVPAAISVINSLGILSTSGLQIMLIIIVATVILLAITGWSTQVFLKKRAKTHRLRLNSEGSK</sequence>
<keyword evidence="4 6" id="KW-1133">Transmembrane helix</keyword>
<keyword evidence="2" id="KW-1003">Cell membrane</keyword>
<evidence type="ECO:0000256" key="2">
    <source>
        <dbReference type="ARBA" id="ARBA00022475"/>
    </source>
</evidence>
<keyword evidence="7" id="KW-0670">Pyruvate</keyword>
<gene>
    <name evidence="7" type="primary">pvtA</name>
    <name evidence="7" type="ORF">BTBSAS_20125</name>
</gene>
<dbReference type="EMBL" id="OUNC01000012">
    <property type="protein sequence ID" value="SPP28255.1"/>
    <property type="molecule type" value="Genomic_DNA"/>
</dbReference>
<organism evidence="7 8">
    <name type="scientific">Brochothrix thermosphacta</name>
    <name type="common">Microbacterium thermosphactum</name>
    <dbReference type="NCBI Taxonomy" id="2756"/>
    <lineage>
        <taxon>Bacteria</taxon>
        <taxon>Bacillati</taxon>
        <taxon>Bacillota</taxon>
        <taxon>Bacilli</taxon>
        <taxon>Bacillales</taxon>
        <taxon>Listeriaceae</taxon>
        <taxon>Brochothrix</taxon>
    </lineage>
</organism>
<evidence type="ECO:0000256" key="6">
    <source>
        <dbReference type="SAM" id="Phobius"/>
    </source>
</evidence>
<keyword evidence="3 6" id="KW-0812">Transmembrane</keyword>
<keyword evidence="5 6" id="KW-0472">Membrane</keyword>
<dbReference type="RefSeq" id="WP_120487708.1">
    <property type="nucleotide sequence ID" value="NZ_CBCPKC010000001.1"/>
</dbReference>
<dbReference type="GO" id="GO:0005886">
    <property type="term" value="C:plasma membrane"/>
    <property type="evidence" value="ECO:0007669"/>
    <property type="project" value="UniProtKB-SubCell"/>
</dbReference>
<protein>
    <submittedName>
        <fullName evidence="7">Pyruvate uptake system subunit A</fullName>
    </submittedName>
</protein>
<feature type="transmembrane region" description="Helical" evidence="6">
    <location>
        <begin position="94"/>
        <end position="117"/>
    </location>
</feature>
<reference evidence="8" key="1">
    <citation type="submission" date="2018-04" db="EMBL/GenBank/DDBJ databases">
        <authorList>
            <person name="Illikoud N."/>
        </authorList>
    </citation>
    <scope>NUCLEOTIDE SEQUENCE [LARGE SCALE GENOMIC DNA]</scope>
</reference>
<evidence type="ECO:0000256" key="1">
    <source>
        <dbReference type="ARBA" id="ARBA00004651"/>
    </source>
</evidence>
<dbReference type="InterPro" id="IPR005538">
    <property type="entry name" value="LrgA/CidA"/>
</dbReference>
<evidence type="ECO:0000313" key="8">
    <source>
        <dbReference type="Proteomes" id="UP000270190"/>
    </source>
</evidence>
<name>A0A2X0QHR1_BROTH</name>
<accession>A0A2X0QHR1</accession>
<comment type="subcellular location">
    <subcellularLocation>
        <location evidence="1">Cell membrane</location>
        <topology evidence="1">Multi-pass membrane protein</topology>
    </subcellularLocation>
</comment>